<feature type="non-terminal residue" evidence="2">
    <location>
        <position position="202"/>
    </location>
</feature>
<gene>
    <name evidence="2" type="ORF">PXEA_LOCUS25460</name>
</gene>
<accession>A0A448XA64</accession>
<feature type="region of interest" description="Disordered" evidence="1">
    <location>
        <begin position="140"/>
        <end position="160"/>
    </location>
</feature>
<organism evidence="2 3">
    <name type="scientific">Protopolystoma xenopodis</name>
    <dbReference type="NCBI Taxonomy" id="117903"/>
    <lineage>
        <taxon>Eukaryota</taxon>
        <taxon>Metazoa</taxon>
        <taxon>Spiralia</taxon>
        <taxon>Lophotrochozoa</taxon>
        <taxon>Platyhelminthes</taxon>
        <taxon>Monogenea</taxon>
        <taxon>Polyopisthocotylea</taxon>
        <taxon>Polystomatidea</taxon>
        <taxon>Polystomatidae</taxon>
        <taxon>Protopolystoma</taxon>
    </lineage>
</organism>
<keyword evidence="3" id="KW-1185">Reference proteome</keyword>
<dbReference type="Proteomes" id="UP000784294">
    <property type="component" value="Unassembled WGS sequence"/>
</dbReference>
<dbReference type="AlphaFoldDB" id="A0A448XA64"/>
<evidence type="ECO:0000313" key="2">
    <source>
        <dbReference type="EMBL" id="VEL32020.1"/>
    </source>
</evidence>
<evidence type="ECO:0000256" key="1">
    <source>
        <dbReference type="SAM" id="MobiDB-lite"/>
    </source>
</evidence>
<evidence type="ECO:0000313" key="3">
    <source>
        <dbReference type="Proteomes" id="UP000784294"/>
    </source>
</evidence>
<name>A0A448XA64_9PLAT</name>
<proteinExistence type="predicted"/>
<dbReference type="EMBL" id="CAAALY010129300">
    <property type="protein sequence ID" value="VEL32020.1"/>
    <property type="molecule type" value="Genomic_DNA"/>
</dbReference>
<feature type="region of interest" description="Disordered" evidence="1">
    <location>
        <begin position="91"/>
        <end position="121"/>
    </location>
</feature>
<comment type="caution">
    <text evidence="2">The sequence shown here is derived from an EMBL/GenBank/DDBJ whole genome shotgun (WGS) entry which is preliminary data.</text>
</comment>
<sequence>MYTRRNCEYKLPFPLLEPETLLGDEELADSGLSVHGLSSGTAGYPSTSTRTSCPPAVSLAGSTSDGRHVVEASVSLPGCLKTDLETTRSAVRLPGSGGRFSVAAAGRSQTRRGEETEGSELGYSTCGLLGLSASVSASTDSSSLAANSPSSSNSSASSSAATISTILPADKRRASLHLFPSHTDAPAAPSKRLRGQLKEYLH</sequence>
<reference evidence="2" key="1">
    <citation type="submission" date="2018-11" db="EMBL/GenBank/DDBJ databases">
        <authorList>
            <consortium name="Pathogen Informatics"/>
        </authorList>
    </citation>
    <scope>NUCLEOTIDE SEQUENCE</scope>
</reference>
<feature type="region of interest" description="Disordered" evidence="1">
    <location>
        <begin position="178"/>
        <end position="202"/>
    </location>
</feature>
<protein>
    <submittedName>
        <fullName evidence="2">Uncharacterized protein</fullName>
    </submittedName>
</protein>